<keyword evidence="3" id="KW-1185">Reference proteome</keyword>
<name>A0AA39TWN7_9AGAR</name>
<reference evidence="2" key="1">
    <citation type="submission" date="2023-06" db="EMBL/GenBank/DDBJ databases">
        <authorList>
            <consortium name="Lawrence Berkeley National Laboratory"/>
            <person name="Ahrendt S."/>
            <person name="Sahu N."/>
            <person name="Indic B."/>
            <person name="Wong-Bajracharya J."/>
            <person name="Merenyi Z."/>
            <person name="Ke H.-M."/>
            <person name="Monk M."/>
            <person name="Kocsube S."/>
            <person name="Drula E."/>
            <person name="Lipzen A."/>
            <person name="Balint B."/>
            <person name="Henrissat B."/>
            <person name="Andreopoulos B."/>
            <person name="Martin F.M."/>
            <person name="Harder C.B."/>
            <person name="Rigling D."/>
            <person name="Ford K.L."/>
            <person name="Foster G.D."/>
            <person name="Pangilinan J."/>
            <person name="Papanicolaou A."/>
            <person name="Barry K."/>
            <person name="LaButti K."/>
            <person name="Viragh M."/>
            <person name="Koriabine M."/>
            <person name="Yan M."/>
            <person name="Riley R."/>
            <person name="Champramary S."/>
            <person name="Plett K.L."/>
            <person name="Tsai I.J."/>
            <person name="Slot J."/>
            <person name="Sipos G."/>
            <person name="Plett J."/>
            <person name="Nagy L.G."/>
            <person name="Grigoriev I.V."/>
        </authorList>
    </citation>
    <scope>NUCLEOTIDE SEQUENCE</scope>
    <source>
        <strain evidence="2">ICMP 16352</strain>
    </source>
</reference>
<comment type="caution">
    <text evidence="2">The sequence shown here is derived from an EMBL/GenBank/DDBJ whole genome shotgun (WGS) entry which is preliminary data.</text>
</comment>
<organism evidence="2 3">
    <name type="scientific">Armillaria novae-zelandiae</name>
    <dbReference type="NCBI Taxonomy" id="153914"/>
    <lineage>
        <taxon>Eukaryota</taxon>
        <taxon>Fungi</taxon>
        <taxon>Dikarya</taxon>
        <taxon>Basidiomycota</taxon>
        <taxon>Agaricomycotina</taxon>
        <taxon>Agaricomycetes</taxon>
        <taxon>Agaricomycetidae</taxon>
        <taxon>Agaricales</taxon>
        <taxon>Marasmiineae</taxon>
        <taxon>Physalacriaceae</taxon>
        <taxon>Armillaria</taxon>
    </lineage>
</organism>
<protein>
    <submittedName>
        <fullName evidence="2">Uncharacterized protein</fullName>
    </submittedName>
</protein>
<evidence type="ECO:0000256" key="1">
    <source>
        <dbReference type="SAM" id="MobiDB-lite"/>
    </source>
</evidence>
<dbReference type="Proteomes" id="UP001175227">
    <property type="component" value="Unassembled WGS sequence"/>
</dbReference>
<evidence type="ECO:0000313" key="2">
    <source>
        <dbReference type="EMBL" id="KAK0468643.1"/>
    </source>
</evidence>
<sequence>MPFAHMIAKKTKQIQQGKSDDDDKNAMSDFEKYTFLTNIDFGTTTAAMSSAQSINSLSLDEVSSPNDPINGIDNSMSANRNDGSHILTPTDKHNKPPPPEVEPDSVLVHIPNVTEGDMAISADAGNHVHGLASTVVTANKENDKPDNDSDDVINMAATNETVLLPFFKKLLATLKAIPILPRMKELGVAYGDPDPCLIIPFNLADEFTGNTVKVKRLLNFAFKLEGHNMQNLFSAVTRQYKYLVVNPKNDGRKIVYAKNNKEATFFLIGKVMFCNLATGEYNKEIDIQPMGHQWPRCVTVLAQILKFNDPLVAVYKDGIMFSTYRQKEPTIKKIPMDGIHHGPPICAWNTEVPMYCGEDVFALTCYPKLPRADEFSMDSFVLIAFTVGGYHTCKDFERVSLNVQFIIGLEEQHPHDVGEVTDDTLIELGDETPIGVDDITPMRLVLESFNPVDVTAIPGGPIM</sequence>
<evidence type="ECO:0000313" key="3">
    <source>
        <dbReference type="Proteomes" id="UP001175227"/>
    </source>
</evidence>
<dbReference type="AlphaFoldDB" id="A0AA39TWN7"/>
<feature type="compositionally biased region" description="Polar residues" evidence="1">
    <location>
        <begin position="59"/>
        <end position="81"/>
    </location>
</feature>
<proteinExistence type="predicted"/>
<dbReference type="EMBL" id="JAUEPR010000069">
    <property type="protein sequence ID" value="KAK0468643.1"/>
    <property type="molecule type" value="Genomic_DNA"/>
</dbReference>
<gene>
    <name evidence="2" type="ORF">IW261DRAFT_1426239</name>
</gene>
<feature type="region of interest" description="Disordered" evidence="1">
    <location>
        <begin position="1"/>
        <end position="26"/>
    </location>
</feature>
<feature type="region of interest" description="Disordered" evidence="1">
    <location>
        <begin position="59"/>
        <end position="102"/>
    </location>
</feature>
<accession>A0AA39TWN7</accession>